<keyword evidence="2" id="KW-0663">Pyridoxal phosphate</keyword>
<dbReference type="GO" id="GO:0005737">
    <property type="term" value="C:cytoplasm"/>
    <property type="evidence" value="ECO:0007669"/>
    <property type="project" value="TreeGrafter"/>
</dbReference>
<sequence length="134" mass="14733">MAGFKVQELQLCVAVVDGGICIEQRSHCCSSLSFRLEYPGVSPELSYLKEIGRAEFHSITDQEALHAYGRLCRLEGICPSLEASHALAFLDRLCPDLPHGAKIVVNCSGRGDKDADFVFQLNQTSTQKLKALLH</sequence>
<dbReference type="PANTHER" id="PTHR48077:SF4">
    <property type="entry name" value="TRYPTOPHAN SYNTHASE"/>
    <property type="match status" value="1"/>
</dbReference>
<keyword evidence="4" id="KW-1185">Reference proteome</keyword>
<dbReference type="AlphaFoldDB" id="A0AAD3S6J8"/>
<dbReference type="InterPro" id="IPR036052">
    <property type="entry name" value="TrpB-like_PALP_sf"/>
</dbReference>
<dbReference type="EMBL" id="BSYO01000005">
    <property type="protein sequence ID" value="GMH05333.1"/>
    <property type="molecule type" value="Genomic_DNA"/>
</dbReference>
<name>A0AAD3S6J8_NEPGR</name>
<evidence type="ECO:0000313" key="3">
    <source>
        <dbReference type="EMBL" id="GMH05333.1"/>
    </source>
</evidence>
<dbReference type="PANTHER" id="PTHR48077">
    <property type="entry name" value="TRYPTOPHAN SYNTHASE-RELATED"/>
    <property type="match status" value="1"/>
</dbReference>
<protein>
    <submittedName>
        <fullName evidence="3">Uncharacterized protein</fullName>
    </submittedName>
</protein>
<organism evidence="3 4">
    <name type="scientific">Nepenthes gracilis</name>
    <name type="common">Slender pitcher plant</name>
    <dbReference type="NCBI Taxonomy" id="150966"/>
    <lineage>
        <taxon>Eukaryota</taxon>
        <taxon>Viridiplantae</taxon>
        <taxon>Streptophyta</taxon>
        <taxon>Embryophyta</taxon>
        <taxon>Tracheophyta</taxon>
        <taxon>Spermatophyta</taxon>
        <taxon>Magnoliopsida</taxon>
        <taxon>eudicotyledons</taxon>
        <taxon>Gunneridae</taxon>
        <taxon>Pentapetalae</taxon>
        <taxon>Caryophyllales</taxon>
        <taxon>Nepenthaceae</taxon>
        <taxon>Nepenthes</taxon>
    </lineage>
</organism>
<evidence type="ECO:0000256" key="1">
    <source>
        <dbReference type="ARBA" id="ARBA00001933"/>
    </source>
</evidence>
<dbReference type="Proteomes" id="UP001279734">
    <property type="component" value="Unassembled WGS sequence"/>
</dbReference>
<evidence type="ECO:0000256" key="2">
    <source>
        <dbReference type="ARBA" id="ARBA00022898"/>
    </source>
</evidence>
<evidence type="ECO:0000313" key="4">
    <source>
        <dbReference type="Proteomes" id="UP001279734"/>
    </source>
</evidence>
<comment type="caution">
    <text evidence="3">The sequence shown here is derived from an EMBL/GenBank/DDBJ whole genome shotgun (WGS) entry which is preliminary data.</text>
</comment>
<proteinExistence type="predicted"/>
<dbReference type="SUPFAM" id="SSF53686">
    <property type="entry name" value="Tryptophan synthase beta subunit-like PLP-dependent enzymes"/>
    <property type="match status" value="1"/>
</dbReference>
<dbReference type="InterPro" id="IPR023026">
    <property type="entry name" value="Trp_synth_beta/beta-like"/>
</dbReference>
<accession>A0AAD3S6J8</accession>
<comment type="cofactor">
    <cofactor evidence="1">
        <name>pyridoxal 5'-phosphate</name>
        <dbReference type="ChEBI" id="CHEBI:597326"/>
    </cofactor>
</comment>
<reference evidence="3" key="1">
    <citation type="submission" date="2023-05" db="EMBL/GenBank/DDBJ databases">
        <title>Nepenthes gracilis genome sequencing.</title>
        <authorList>
            <person name="Fukushima K."/>
        </authorList>
    </citation>
    <scope>NUCLEOTIDE SEQUENCE</scope>
    <source>
        <strain evidence="3">SING2019-196</strain>
    </source>
</reference>
<dbReference type="Gene3D" id="3.40.50.1100">
    <property type="match status" value="1"/>
</dbReference>
<dbReference type="GO" id="GO:0004834">
    <property type="term" value="F:tryptophan synthase activity"/>
    <property type="evidence" value="ECO:0007669"/>
    <property type="project" value="InterPro"/>
</dbReference>
<gene>
    <name evidence="3" type="ORF">Nepgr_007173</name>
</gene>